<comment type="pathway">
    <text evidence="1">Cofactor biosynthesis; adenosylcobalamin biosynthesis.</text>
</comment>
<dbReference type="AlphaFoldDB" id="X5DC63"/>
<evidence type="ECO:0000256" key="4">
    <source>
        <dbReference type="ARBA" id="ARBA00022679"/>
    </source>
</evidence>
<dbReference type="InterPro" id="IPR012818">
    <property type="entry name" value="CbiE"/>
</dbReference>
<protein>
    <submittedName>
        <fullName evidence="8">Cytochrome D ubiquinol oxidase subunit II</fullName>
    </submittedName>
    <submittedName>
        <fullName evidence="9">Precorrin-6Y C5,15-methyltransferase (Decarboxylating)</fullName>
    </submittedName>
</protein>
<reference evidence="8 10" key="1">
    <citation type="submission" date="2014-03" db="EMBL/GenBank/DDBJ databases">
        <title>Complete genome sequence of a deeply braunched marine Bacteroidia bacterium Draconibacterium orientale type strain FH5T.</title>
        <authorList>
            <person name="Li X."/>
            <person name="Wang X."/>
            <person name="Xie Z."/>
            <person name="Du Z."/>
            <person name="Chen G."/>
        </authorList>
    </citation>
    <scope>NUCLEOTIDE SEQUENCE [LARGE SCALE GENOMIC DNA]</scope>
    <source>
        <strain evidence="8 10">FH5</strain>
    </source>
</reference>
<keyword evidence="5" id="KW-0949">S-adenosyl-L-methionine</keyword>
<feature type="domain" description="Methyltransferase" evidence="7">
    <location>
        <begin position="252"/>
        <end position="358"/>
    </location>
</feature>
<keyword evidence="3 9" id="KW-0489">Methyltransferase</keyword>
<dbReference type="Proteomes" id="UP000181981">
    <property type="component" value="Unassembled WGS sequence"/>
</dbReference>
<feature type="domain" description="Tetrapyrrole methylase" evidence="6">
    <location>
        <begin position="62"/>
        <end position="189"/>
    </location>
</feature>
<evidence type="ECO:0000313" key="10">
    <source>
        <dbReference type="Proteomes" id="UP000023772"/>
    </source>
</evidence>
<dbReference type="InterPro" id="IPR035996">
    <property type="entry name" value="4pyrrol_Methylase_sf"/>
</dbReference>
<dbReference type="UniPathway" id="UPA00148"/>
<keyword evidence="4 9" id="KW-0808">Transferase</keyword>
<dbReference type="PIRSF" id="PIRSF036428">
    <property type="entry name" value="CobL"/>
    <property type="match status" value="1"/>
</dbReference>
<organism evidence="9 11">
    <name type="scientific">Draconibacterium orientale</name>
    <dbReference type="NCBI Taxonomy" id="1168034"/>
    <lineage>
        <taxon>Bacteria</taxon>
        <taxon>Pseudomonadati</taxon>
        <taxon>Bacteroidota</taxon>
        <taxon>Bacteroidia</taxon>
        <taxon>Marinilabiliales</taxon>
        <taxon>Prolixibacteraceae</taxon>
        <taxon>Draconibacterium</taxon>
    </lineage>
</organism>
<dbReference type="InterPro" id="IPR050714">
    <property type="entry name" value="Cobalamin_biosynth_MTase"/>
</dbReference>
<dbReference type="KEGG" id="dori:FH5T_00440"/>
<dbReference type="Gene3D" id="3.40.1010.10">
    <property type="entry name" value="Cobalt-precorrin-4 Transmethylase, Domain 1"/>
    <property type="match status" value="1"/>
</dbReference>
<dbReference type="PANTHER" id="PTHR43182">
    <property type="entry name" value="COBALT-PRECORRIN-6B C(15)-METHYLTRANSFERASE (DECARBOXYLATING)"/>
    <property type="match status" value="1"/>
</dbReference>
<dbReference type="GO" id="GO:0008276">
    <property type="term" value="F:protein methyltransferase activity"/>
    <property type="evidence" value="ECO:0007669"/>
    <property type="project" value="InterPro"/>
</dbReference>
<dbReference type="InterPro" id="IPR014777">
    <property type="entry name" value="4pyrrole_Mease_sub1"/>
</dbReference>
<evidence type="ECO:0000259" key="6">
    <source>
        <dbReference type="Pfam" id="PF00590"/>
    </source>
</evidence>
<keyword evidence="2" id="KW-0169">Cobalamin biosynthesis</keyword>
<dbReference type="Pfam" id="PF13847">
    <property type="entry name" value="Methyltransf_31"/>
    <property type="match status" value="1"/>
</dbReference>
<evidence type="ECO:0000259" key="7">
    <source>
        <dbReference type="Pfam" id="PF13847"/>
    </source>
</evidence>
<dbReference type="InterPro" id="IPR025714">
    <property type="entry name" value="Methyltranfer_dom"/>
</dbReference>
<dbReference type="CDD" id="cd02440">
    <property type="entry name" value="AdoMet_MTases"/>
    <property type="match status" value="1"/>
</dbReference>
<dbReference type="EMBL" id="CP007451">
    <property type="protein sequence ID" value="AHW58549.1"/>
    <property type="molecule type" value="Genomic_DNA"/>
</dbReference>
<dbReference type="NCBIfam" id="TIGR02469">
    <property type="entry name" value="CbiT"/>
    <property type="match status" value="1"/>
</dbReference>
<dbReference type="SUPFAM" id="SSF53335">
    <property type="entry name" value="S-adenosyl-L-methionine-dependent methyltransferases"/>
    <property type="match status" value="1"/>
</dbReference>
<dbReference type="eggNOG" id="COG2242">
    <property type="taxonomic scope" value="Bacteria"/>
</dbReference>
<proteinExistence type="predicted"/>
<dbReference type="Pfam" id="PF00590">
    <property type="entry name" value="TP_methylase"/>
    <property type="match status" value="1"/>
</dbReference>
<dbReference type="InterPro" id="IPR014008">
    <property type="entry name" value="Cbl_synth_MTase_CbiT"/>
</dbReference>
<sequence>MQITIIGIYDKKPEFSAEQQKAIAETRLFAGGKRHYELIKRWLPENACWVDITVPLSNFFDKVKKSGENWLVFASGDPLFFGIGNTLKRELPDANFVFYPVFNSLQLLAHRFGINYGEFKTVSLTGRDWHAFDKALLHGEKRLAILTDRKNTPATIAQRMLEFGYNNYRMFYGQCLGGENERIVELSLQGAATFPFSHPNCFFLEMTEDRIPRKGIPETDFEILEGRPKMITKMAIRMLTLAALQLHNKKLFWDVGACTGSVSIEARLHFPDVKVVAFEKRKESLEIIKKNARKFQTPGIQLFIGDYAEMDKANQEQPDAVFLGGYGGKMEVILNDVNAHLLHGGIIVFNSVSEQSENSFLCWARKNNYQLQIQQKLAVDEHNPISILAIKKQ</sequence>
<gene>
    <name evidence="8" type="ORF">FH5T_00440</name>
    <name evidence="9" type="ORF">SAMN05444285_12749</name>
</gene>
<dbReference type="Proteomes" id="UP000023772">
    <property type="component" value="Chromosome"/>
</dbReference>
<dbReference type="NCBIfam" id="TIGR02467">
    <property type="entry name" value="CbiE"/>
    <property type="match status" value="1"/>
</dbReference>
<dbReference type="InterPro" id="IPR006365">
    <property type="entry name" value="Cbl_synth_CobL"/>
</dbReference>
<evidence type="ECO:0000256" key="3">
    <source>
        <dbReference type="ARBA" id="ARBA00022603"/>
    </source>
</evidence>
<reference evidence="9 11" key="2">
    <citation type="submission" date="2016-10" db="EMBL/GenBank/DDBJ databases">
        <authorList>
            <person name="de Groot N.N."/>
        </authorList>
    </citation>
    <scope>NUCLEOTIDE SEQUENCE [LARGE SCALE GENOMIC DNA]</scope>
    <source>
        <strain evidence="9 11">DSM 25947</strain>
    </source>
</reference>
<dbReference type="SUPFAM" id="SSF53790">
    <property type="entry name" value="Tetrapyrrole methylase"/>
    <property type="match status" value="1"/>
</dbReference>
<dbReference type="InterPro" id="IPR000878">
    <property type="entry name" value="4pyrrol_Mease"/>
</dbReference>
<dbReference type="InterPro" id="IPR029063">
    <property type="entry name" value="SAM-dependent_MTases_sf"/>
</dbReference>
<dbReference type="EMBL" id="FOHT01000027">
    <property type="protein sequence ID" value="SET89303.1"/>
    <property type="molecule type" value="Genomic_DNA"/>
</dbReference>
<dbReference type="CDD" id="cd11644">
    <property type="entry name" value="Precorrin-6Y-MT"/>
    <property type="match status" value="1"/>
</dbReference>
<evidence type="ECO:0000313" key="9">
    <source>
        <dbReference type="EMBL" id="SET89303.1"/>
    </source>
</evidence>
<dbReference type="Gene3D" id="3.40.50.150">
    <property type="entry name" value="Vaccinia Virus protein VP39"/>
    <property type="match status" value="1"/>
</dbReference>
<dbReference type="eggNOG" id="COG2241">
    <property type="taxonomic scope" value="Bacteria"/>
</dbReference>
<dbReference type="OrthoDB" id="9780707at2"/>
<dbReference type="PANTHER" id="PTHR43182:SF1">
    <property type="entry name" value="COBALT-PRECORRIN-7 C(5)-METHYLTRANSFERASE"/>
    <property type="match status" value="1"/>
</dbReference>
<dbReference type="GO" id="GO:0032259">
    <property type="term" value="P:methylation"/>
    <property type="evidence" value="ECO:0007669"/>
    <property type="project" value="UniProtKB-KW"/>
</dbReference>
<accession>X5DC63</accession>
<evidence type="ECO:0000313" key="11">
    <source>
        <dbReference type="Proteomes" id="UP000181981"/>
    </source>
</evidence>
<evidence type="ECO:0000256" key="1">
    <source>
        <dbReference type="ARBA" id="ARBA00004953"/>
    </source>
</evidence>
<dbReference type="GO" id="GO:0009236">
    <property type="term" value="P:cobalamin biosynthetic process"/>
    <property type="evidence" value="ECO:0007669"/>
    <property type="project" value="UniProtKB-UniPathway"/>
</dbReference>
<evidence type="ECO:0000256" key="5">
    <source>
        <dbReference type="ARBA" id="ARBA00022691"/>
    </source>
</evidence>
<dbReference type="STRING" id="1168034.FH5T_00440"/>
<evidence type="ECO:0000256" key="2">
    <source>
        <dbReference type="ARBA" id="ARBA00022573"/>
    </source>
</evidence>
<dbReference type="RefSeq" id="WP_038554197.1">
    <property type="nucleotide sequence ID" value="NZ_FOHT01000027.1"/>
</dbReference>
<keyword evidence="10" id="KW-1185">Reference proteome</keyword>
<evidence type="ECO:0000313" key="8">
    <source>
        <dbReference type="EMBL" id="AHW58549.1"/>
    </source>
</evidence>
<dbReference type="HOGENOM" id="CLU_031955_1_1_10"/>
<name>X5DC63_9BACT</name>